<accession>A0A1M4RY04</accession>
<dbReference type="RefSeq" id="WP_073328529.1">
    <property type="nucleotide sequence ID" value="NZ_FQTT01000009.1"/>
</dbReference>
<gene>
    <name evidence="2" type="ORF">ACGLYG10_0989</name>
</gene>
<keyword evidence="1" id="KW-1133">Transmembrane helix</keyword>
<keyword evidence="1" id="KW-0812">Transmembrane</keyword>
<dbReference type="OrthoDB" id="3256678at2"/>
<feature type="transmembrane region" description="Helical" evidence="1">
    <location>
        <begin position="6"/>
        <end position="26"/>
    </location>
</feature>
<sequence length="99" mass="11361">MSEAVLAVIFFVVPVILLLAVAVFASRNSVLTKKDMQRLHFRYMYGASVDRMLAECPLDLDYIRRTRDSGKRGRVSAIQYVRKWDPVPLEVAAEFVDRL</sequence>
<reference evidence="3" key="1">
    <citation type="submission" date="2016-09" db="EMBL/GenBank/DDBJ databases">
        <authorList>
            <person name="Strepis N."/>
        </authorList>
    </citation>
    <scope>NUCLEOTIDE SEQUENCE [LARGE SCALE GENOMIC DNA]</scope>
</reference>
<dbReference type="Proteomes" id="UP000184291">
    <property type="component" value="Unassembled WGS sequence"/>
</dbReference>
<evidence type="ECO:0000256" key="1">
    <source>
        <dbReference type="SAM" id="Phobius"/>
    </source>
</evidence>
<organism evidence="2 3">
    <name type="scientific">Actinomyces glycerinitolerans</name>
    <dbReference type="NCBI Taxonomy" id="1892869"/>
    <lineage>
        <taxon>Bacteria</taxon>
        <taxon>Bacillati</taxon>
        <taxon>Actinomycetota</taxon>
        <taxon>Actinomycetes</taxon>
        <taxon>Actinomycetales</taxon>
        <taxon>Actinomycetaceae</taxon>
        <taxon>Actinomyces</taxon>
    </lineage>
</organism>
<protein>
    <submittedName>
        <fullName evidence="2">Uncharacterized protein</fullName>
    </submittedName>
</protein>
<dbReference type="AlphaFoldDB" id="A0A1M4RY04"/>
<evidence type="ECO:0000313" key="3">
    <source>
        <dbReference type="Proteomes" id="UP000184291"/>
    </source>
</evidence>
<keyword evidence="1" id="KW-0472">Membrane</keyword>
<keyword evidence="3" id="KW-1185">Reference proteome</keyword>
<name>A0A1M4RY04_9ACTO</name>
<proteinExistence type="predicted"/>
<evidence type="ECO:0000313" key="2">
    <source>
        <dbReference type="EMBL" id="SHE24780.1"/>
    </source>
</evidence>
<dbReference type="EMBL" id="FQTT01000009">
    <property type="protein sequence ID" value="SHE24780.1"/>
    <property type="molecule type" value="Genomic_DNA"/>
</dbReference>